<keyword evidence="5 6" id="KW-0009">Actin-binding</keyword>
<dbReference type="AlphaFoldDB" id="A0A9P1I2L5"/>
<dbReference type="GO" id="GO:0000146">
    <property type="term" value="F:microfilament motor activity"/>
    <property type="evidence" value="ECO:0007669"/>
    <property type="project" value="TreeGrafter"/>
</dbReference>
<dbReference type="SUPFAM" id="SSF50084">
    <property type="entry name" value="Myosin S1 fragment, N-terminal domain"/>
    <property type="match status" value="1"/>
</dbReference>
<dbReference type="Pfam" id="PF00063">
    <property type="entry name" value="Myosin_head"/>
    <property type="match status" value="1"/>
</dbReference>
<reference evidence="8" key="1">
    <citation type="submission" date="2022-11" db="EMBL/GenBank/DDBJ databases">
        <authorList>
            <person name="Kikuchi T."/>
        </authorList>
    </citation>
    <scope>NUCLEOTIDE SEQUENCE</scope>
    <source>
        <strain evidence="8">PS1010</strain>
    </source>
</reference>
<dbReference type="OrthoDB" id="5862750at2759"/>
<evidence type="ECO:0000313" key="9">
    <source>
        <dbReference type="Proteomes" id="UP001152747"/>
    </source>
</evidence>
<comment type="caution">
    <text evidence="8">The sequence shown here is derived from an EMBL/GenBank/DDBJ whole genome shotgun (WGS) entry which is preliminary data.</text>
</comment>
<evidence type="ECO:0000256" key="5">
    <source>
        <dbReference type="ARBA" id="ARBA00023203"/>
    </source>
</evidence>
<keyword evidence="1" id="KW-0547">Nucleotide-binding</keyword>
<evidence type="ECO:0000256" key="3">
    <source>
        <dbReference type="ARBA" id="ARBA00023123"/>
    </source>
</evidence>
<dbReference type="GO" id="GO:0005737">
    <property type="term" value="C:cytoplasm"/>
    <property type="evidence" value="ECO:0007669"/>
    <property type="project" value="TreeGrafter"/>
</dbReference>
<dbReference type="GO" id="GO:0016020">
    <property type="term" value="C:membrane"/>
    <property type="evidence" value="ECO:0007669"/>
    <property type="project" value="TreeGrafter"/>
</dbReference>
<proteinExistence type="inferred from homology"/>
<sequence length="254" mass="29824">MDSSNILQNYRIGAKIWIPHEINVYVEGILLNTIDENTKIVKVKLPDNSTKDIQITSLEQLPILQNPDIVYGKRDIEGAGRTVRERSPPHIYAITEEAHYNLRNFSKSQSITKRLTLDEAIRSRDALTKLVYCKLFNYLIEQRNEALNKSINTTSTATTIGILDIYGFEIFQINSFEQFCINYANEKLHQQYNEYVFKQVQEEYAREEIEYIQVDHYDNQRTIDLIERPIGLINLLDEQCKRLNELWRSAFLKK</sequence>
<keyword evidence="2" id="KW-0067">ATP-binding</keyword>
<name>A0A9P1I2L5_9PELO</name>
<dbReference type="PROSITE" id="PS51456">
    <property type="entry name" value="MYOSIN_MOTOR"/>
    <property type="match status" value="1"/>
</dbReference>
<comment type="caution">
    <text evidence="6">Lacks conserved residue(s) required for the propagation of feature annotation.</text>
</comment>
<dbReference type="Gene3D" id="1.20.120.720">
    <property type="entry name" value="Myosin VI head, motor domain, U50 subdomain"/>
    <property type="match status" value="1"/>
</dbReference>
<dbReference type="EMBL" id="CANHGI010000001">
    <property type="protein sequence ID" value="CAI5438540.1"/>
    <property type="molecule type" value="Genomic_DNA"/>
</dbReference>
<evidence type="ECO:0000256" key="6">
    <source>
        <dbReference type="PROSITE-ProRule" id="PRU00782"/>
    </source>
</evidence>
<dbReference type="InterPro" id="IPR001609">
    <property type="entry name" value="Myosin_head_motor_dom-like"/>
</dbReference>
<dbReference type="GO" id="GO:0016459">
    <property type="term" value="C:myosin complex"/>
    <property type="evidence" value="ECO:0007669"/>
    <property type="project" value="UniProtKB-KW"/>
</dbReference>
<dbReference type="PANTHER" id="PTHR13140">
    <property type="entry name" value="MYOSIN"/>
    <property type="match status" value="1"/>
</dbReference>
<gene>
    <name evidence="8" type="ORF">CAMP_LOCUS1177</name>
</gene>
<evidence type="ECO:0000313" key="8">
    <source>
        <dbReference type="EMBL" id="CAI5438540.1"/>
    </source>
</evidence>
<dbReference type="GO" id="GO:0007015">
    <property type="term" value="P:actin filament organization"/>
    <property type="evidence" value="ECO:0007669"/>
    <property type="project" value="TreeGrafter"/>
</dbReference>
<dbReference type="SMART" id="SM00242">
    <property type="entry name" value="MYSc"/>
    <property type="match status" value="1"/>
</dbReference>
<dbReference type="GO" id="GO:0051015">
    <property type="term" value="F:actin filament binding"/>
    <property type="evidence" value="ECO:0007669"/>
    <property type="project" value="TreeGrafter"/>
</dbReference>
<dbReference type="PANTHER" id="PTHR13140:SF706">
    <property type="entry name" value="DILUTE CLASS UNCONVENTIONAL MYOSIN, ISOFORM C"/>
    <property type="match status" value="1"/>
</dbReference>
<evidence type="ECO:0000256" key="1">
    <source>
        <dbReference type="ARBA" id="ARBA00022741"/>
    </source>
</evidence>
<dbReference type="Gene3D" id="1.20.58.530">
    <property type="match status" value="1"/>
</dbReference>
<dbReference type="PRINTS" id="PR00193">
    <property type="entry name" value="MYOSINHEAVY"/>
</dbReference>
<dbReference type="GO" id="GO:0005524">
    <property type="term" value="F:ATP binding"/>
    <property type="evidence" value="ECO:0007669"/>
    <property type="project" value="UniProtKB-KW"/>
</dbReference>
<comment type="similarity">
    <text evidence="6">Belongs to the TRAFAC class myosin-kinesin ATPase superfamily. Myosin family.</text>
</comment>
<dbReference type="InterPro" id="IPR036961">
    <property type="entry name" value="Kinesin_motor_dom_sf"/>
</dbReference>
<keyword evidence="9" id="KW-1185">Reference proteome</keyword>
<dbReference type="Proteomes" id="UP001152747">
    <property type="component" value="Unassembled WGS sequence"/>
</dbReference>
<evidence type="ECO:0000259" key="7">
    <source>
        <dbReference type="PROSITE" id="PS51456"/>
    </source>
</evidence>
<evidence type="ECO:0000256" key="4">
    <source>
        <dbReference type="ARBA" id="ARBA00023175"/>
    </source>
</evidence>
<evidence type="ECO:0000256" key="2">
    <source>
        <dbReference type="ARBA" id="ARBA00022840"/>
    </source>
</evidence>
<dbReference type="Gene3D" id="3.40.850.10">
    <property type="entry name" value="Kinesin motor domain"/>
    <property type="match status" value="1"/>
</dbReference>
<organism evidence="8 9">
    <name type="scientific">Caenorhabditis angaria</name>
    <dbReference type="NCBI Taxonomy" id="860376"/>
    <lineage>
        <taxon>Eukaryota</taxon>
        <taxon>Metazoa</taxon>
        <taxon>Ecdysozoa</taxon>
        <taxon>Nematoda</taxon>
        <taxon>Chromadorea</taxon>
        <taxon>Rhabditida</taxon>
        <taxon>Rhabditina</taxon>
        <taxon>Rhabditomorpha</taxon>
        <taxon>Rhabditoidea</taxon>
        <taxon>Rhabditidae</taxon>
        <taxon>Peloderinae</taxon>
        <taxon>Caenorhabditis</taxon>
    </lineage>
</organism>
<keyword evidence="3 6" id="KW-0518">Myosin</keyword>
<dbReference type="SUPFAM" id="SSF52540">
    <property type="entry name" value="P-loop containing nucleoside triphosphate hydrolases"/>
    <property type="match status" value="1"/>
</dbReference>
<dbReference type="InterPro" id="IPR027417">
    <property type="entry name" value="P-loop_NTPase"/>
</dbReference>
<protein>
    <recommendedName>
        <fullName evidence="7">Myosin motor domain-containing protein</fullName>
    </recommendedName>
</protein>
<feature type="domain" description="Myosin motor" evidence="7">
    <location>
        <begin position="1"/>
        <end position="254"/>
    </location>
</feature>
<keyword evidence="4" id="KW-0505">Motor protein</keyword>
<accession>A0A9P1I2L5</accession>